<dbReference type="InterPro" id="IPR000843">
    <property type="entry name" value="HTH_LacI"/>
</dbReference>
<dbReference type="PANTHER" id="PTHR30146">
    <property type="entry name" value="LACI-RELATED TRANSCRIPTIONAL REPRESSOR"/>
    <property type="match status" value="1"/>
</dbReference>
<dbReference type="CDD" id="cd01392">
    <property type="entry name" value="HTH_LacI"/>
    <property type="match status" value="1"/>
</dbReference>
<dbReference type="InterPro" id="IPR001387">
    <property type="entry name" value="Cro/C1-type_HTH"/>
</dbReference>
<keyword evidence="1" id="KW-0805">Transcription regulation</keyword>
<keyword evidence="3" id="KW-0804">Transcription</keyword>
<dbReference type="Pfam" id="PF13377">
    <property type="entry name" value="Peripla_BP_3"/>
    <property type="match status" value="1"/>
</dbReference>
<dbReference type="AlphaFoldDB" id="A0AAU7WCS8"/>
<dbReference type="InterPro" id="IPR028082">
    <property type="entry name" value="Peripla_BP_I"/>
</dbReference>
<dbReference type="SUPFAM" id="SSF53822">
    <property type="entry name" value="Periplasmic binding protein-like I"/>
    <property type="match status" value="1"/>
</dbReference>
<dbReference type="SUPFAM" id="SSF47413">
    <property type="entry name" value="lambda repressor-like DNA-binding domains"/>
    <property type="match status" value="1"/>
</dbReference>
<feature type="domain" description="HTH cro/C1-type" evidence="5">
    <location>
        <begin position="16"/>
        <end position="63"/>
    </location>
</feature>
<dbReference type="GO" id="GO:0003700">
    <property type="term" value="F:DNA-binding transcription factor activity"/>
    <property type="evidence" value="ECO:0007669"/>
    <property type="project" value="TreeGrafter"/>
</dbReference>
<dbReference type="CDD" id="cd06267">
    <property type="entry name" value="PBP1_LacI_sugar_binding-like"/>
    <property type="match status" value="1"/>
</dbReference>
<reference evidence="6" key="1">
    <citation type="submission" date="2024-05" db="EMBL/GenBank/DDBJ databases">
        <authorList>
            <person name="Yu L."/>
        </authorList>
    </citation>
    <scope>NUCLEOTIDE SEQUENCE</scope>
    <source>
        <strain evidence="6">G08B096</strain>
    </source>
</reference>
<dbReference type="PROSITE" id="PS50932">
    <property type="entry name" value="HTH_LACI_2"/>
    <property type="match status" value="1"/>
</dbReference>
<dbReference type="Pfam" id="PF00356">
    <property type="entry name" value="LacI"/>
    <property type="match status" value="1"/>
</dbReference>
<dbReference type="Gene3D" id="1.10.260.40">
    <property type="entry name" value="lambda repressor-like DNA-binding domains"/>
    <property type="match status" value="1"/>
</dbReference>
<dbReference type="InterPro" id="IPR010982">
    <property type="entry name" value="Lambda_DNA-bd_dom_sf"/>
</dbReference>
<evidence type="ECO:0000259" key="4">
    <source>
        <dbReference type="PROSITE" id="PS50932"/>
    </source>
</evidence>
<dbReference type="PANTHER" id="PTHR30146:SF153">
    <property type="entry name" value="LACTOSE OPERON REPRESSOR"/>
    <property type="match status" value="1"/>
</dbReference>
<evidence type="ECO:0000256" key="1">
    <source>
        <dbReference type="ARBA" id="ARBA00023015"/>
    </source>
</evidence>
<dbReference type="Gene3D" id="3.40.50.2300">
    <property type="match status" value="2"/>
</dbReference>
<proteinExistence type="predicted"/>
<gene>
    <name evidence="6" type="ORF">ABIQ69_02640</name>
</gene>
<sequence>MGVESVRRERGAAVATIGDVARAAGVSRSTVSYALSGKRAISEETRERIARAIEALGFTPNAGARALATSRTMVIGLFVQFFPDEFPPAMLQYVLPISDAAREAGYDILMVTDEDGPGSLQRVTDSGMVDGVILLNVGHDDPRVAPLRAARQPGALVGLPKDTEGLDVFDLDFGEAARSVIDHLHGLGHEEIVLISPHEHVIARGGAYVWRFREAALERAGRYGMRIHASYGESQQPAVAAALHSILDASPAATALVVHNDAMIAGLPLVLAARGVRVPDELSVVGVYSEEFGRVFSLPYTAVETAPDVLGRAAVGALVQRMRDPESAGAPVVGFVEPKLVDRRSTSRGRSRGH</sequence>
<organism evidence="6">
    <name type="scientific">Agromyces sp. G08B096</name>
    <dbReference type="NCBI Taxonomy" id="3156399"/>
    <lineage>
        <taxon>Bacteria</taxon>
        <taxon>Bacillati</taxon>
        <taxon>Actinomycetota</taxon>
        <taxon>Actinomycetes</taxon>
        <taxon>Micrococcales</taxon>
        <taxon>Microbacteriaceae</taxon>
        <taxon>Agromyces</taxon>
    </lineage>
</organism>
<evidence type="ECO:0000256" key="2">
    <source>
        <dbReference type="ARBA" id="ARBA00023125"/>
    </source>
</evidence>
<accession>A0AAU7WCS8</accession>
<dbReference type="RefSeq" id="WP_350350062.1">
    <property type="nucleotide sequence ID" value="NZ_CP158374.1"/>
</dbReference>
<evidence type="ECO:0000256" key="3">
    <source>
        <dbReference type="ARBA" id="ARBA00023163"/>
    </source>
</evidence>
<name>A0AAU7WCS8_9MICO</name>
<feature type="domain" description="HTH lacI-type" evidence="4">
    <location>
        <begin position="15"/>
        <end position="69"/>
    </location>
</feature>
<dbReference type="EMBL" id="CP158374">
    <property type="protein sequence ID" value="XBX84061.1"/>
    <property type="molecule type" value="Genomic_DNA"/>
</dbReference>
<evidence type="ECO:0000313" key="6">
    <source>
        <dbReference type="EMBL" id="XBX84061.1"/>
    </source>
</evidence>
<evidence type="ECO:0000259" key="5">
    <source>
        <dbReference type="PROSITE" id="PS50943"/>
    </source>
</evidence>
<dbReference type="PROSITE" id="PS50943">
    <property type="entry name" value="HTH_CROC1"/>
    <property type="match status" value="1"/>
</dbReference>
<dbReference type="GO" id="GO:0000976">
    <property type="term" value="F:transcription cis-regulatory region binding"/>
    <property type="evidence" value="ECO:0007669"/>
    <property type="project" value="TreeGrafter"/>
</dbReference>
<keyword evidence="2 6" id="KW-0238">DNA-binding</keyword>
<dbReference type="PROSITE" id="PS00356">
    <property type="entry name" value="HTH_LACI_1"/>
    <property type="match status" value="1"/>
</dbReference>
<dbReference type="SMART" id="SM00354">
    <property type="entry name" value="HTH_LACI"/>
    <property type="match status" value="1"/>
</dbReference>
<dbReference type="InterPro" id="IPR046335">
    <property type="entry name" value="LacI/GalR-like_sensor"/>
</dbReference>
<protein>
    <submittedName>
        <fullName evidence="6">LacI family DNA-binding transcriptional regulator</fullName>
    </submittedName>
</protein>